<keyword evidence="4" id="KW-1185">Reference proteome</keyword>
<evidence type="ECO:0000313" key="3">
    <source>
        <dbReference type="EMBL" id="KAF1910970.1"/>
    </source>
</evidence>
<name>A0A6A5Q7Q2_AMPQU</name>
<dbReference type="OrthoDB" id="10510616at2759"/>
<evidence type="ECO:0000256" key="2">
    <source>
        <dbReference type="SAM" id="MobiDB-lite"/>
    </source>
</evidence>
<evidence type="ECO:0000313" key="4">
    <source>
        <dbReference type="Proteomes" id="UP000800096"/>
    </source>
</evidence>
<feature type="coiled-coil region" evidence="1">
    <location>
        <begin position="425"/>
        <end position="452"/>
    </location>
</feature>
<dbReference type="EMBL" id="ML979147">
    <property type="protein sequence ID" value="KAF1910970.1"/>
    <property type="molecule type" value="Genomic_DNA"/>
</dbReference>
<sequence>MIYPAFNPVGKTAAERCSQFETACRSDQSHTDEKAFWVAVFVLGIDEDVADKSFHELAADYNAPAEFLASYTGRDTHYRILASLKTVRRRWGAAFWHDLDAHGVSVPTNPPVHFSVNLSKLAKTCALDEGIIQLRRTLQNRYPGPADTLKRNGVRPLQNADVVSALSGLKERGDTAQPDEGLQQRRPRDASQPPPRKRPRTSLPSPERARRNSSRHTSTTPASSRNGGLELDRVSFYRDSPFTPRQRSPDSDAGIHTLNLDPALLIDVQADPFHPTMPPKRKPNPTDEAEQFAHAIHALGALQHKIIAARAAVEAAAEALQQAKRNLAEIVNKCHDLPALIEPEGPPTPSCTPAPSGHEDAVTQLSTSASARLDTMITRLEQKKDSFDSVQQDYATFFATLTALPGVSSNLPSLQAFQNIVDTERKRELETLRALREQLREATRNYHSSKDIYATKLFMYKKLQASWAESRSLREWEPEDFEDDVDMC</sequence>
<accession>A0A6A5Q7Q2</accession>
<feature type="compositionally biased region" description="Polar residues" evidence="2">
    <location>
        <begin position="215"/>
        <end position="226"/>
    </location>
</feature>
<keyword evidence="1" id="KW-0175">Coiled coil</keyword>
<proteinExistence type="predicted"/>
<reference evidence="3" key="1">
    <citation type="journal article" date="2020" name="Stud. Mycol.">
        <title>101 Dothideomycetes genomes: a test case for predicting lifestyles and emergence of pathogens.</title>
        <authorList>
            <person name="Haridas S."/>
            <person name="Albert R."/>
            <person name="Binder M."/>
            <person name="Bloem J."/>
            <person name="Labutti K."/>
            <person name="Salamov A."/>
            <person name="Andreopoulos B."/>
            <person name="Baker S."/>
            <person name="Barry K."/>
            <person name="Bills G."/>
            <person name="Bluhm B."/>
            <person name="Cannon C."/>
            <person name="Castanera R."/>
            <person name="Culley D."/>
            <person name="Daum C."/>
            <person name="Ezra D."/>
            <person name="Gonzalez J."/>
            <person name="Henrissat B."/>
            <person name="Kuo A."/>
            <person name="Liang C."/>
            <person name="Lipzen A."/>
            <person name="Lutzoni F."/>
            <person name="Magnuson J."/>
            <person name="Mondo S."/>
            <person name="Nolan M."/>
            <person name="Ohm R."/>
            <person name="Pangilinan J."/>
            <person name="Park H.-J."/>
            <person name="Ramirez L."/>
            <person name="Alfaro M."/>
            <person name="Sun H."/>
            <person name="Tritt A."/>
            <person name="Yoshinaga Y."/>
            <person name="Zwiers L.-H."/>
            <person name="Turgeon B."/>
            <person name="Goodwin S."/>
            <person name="Spatafora J."/>
            <person name="Crous P."/>
            <person name="Grigoriev I."/>
        </authorList>
    </citation>
    <scope>NUCLEOTIDE SEQUENCE</scope>
    <source>
        <strain evidence="3">HMLAC05119</strain>
    </source>
</reference>
<evidence type="ECO:0000256" key="1">
    <source>
        <dbReference type="SAM" id="Coils"/>
    </source>
</evidence>
<feature type="coiled-coil region" evidence="1">
    <location>
        <begin position="306"/>
        <end position="333"/>
    </location>
</feature>
<organism evidence="3 4">
    <name type="scientific">Ampelomyces quisqualis</name>
    <name type="common">Powdery mildew agent</name>
    <dbReference type="NCBI Taxonomy" id="50730"/>
    <lineage>
        <taxon>Eukaryota</taxon>
        <taxon>Fungi</taxon>
        <taxon>Dikarya</taxon>
        <taxon>Ascomycota</taxon>
        <taxon>Pezizomycotina</taxon>
        <taxon>Dothideomycetes</taxon>
        <taxon>Pleosporomycetidae</taxon>
        <taxon>Pleosporales</taxon>
        <taxon>Pleosporineae</taxon>
        <taxon>Phaeosphaeriaceae</taxon>
        <taxon>Ampelomyces</taxon>
    </lineage>
</organism>
<protein>
    <submittedName>
        <fullName evidence="3">Uncharacterized protein</fullName>
    </submittedName>
</protein>
<dbReference type="AlphaFoldDB" id="A0A6A5Q7Q2"/>
<feature type="region of interest" description="Disordered" evidence="2">
    <location>
        <begin position="168"/>
        <end position="233"/>
    </location>
</feature>
<gene>
    <name evidence="3" type="ORF">BDU57DRAFT_525010</name>
</gene>
<dbReference type="Proteomes" id="UP000800096">
    <property type="component" value="Unassembled WGS sequence"/>
</dbReference>